<organism evidence="6 7">
    <name type="scientific">Gaetbulibacter aquiaggeris</name>
    <dbReference type="NCBI Taxonomy" id="1735373"/>
    <lineage>
        <taxon>Bacteria</taxon>
        <taxon>Pseudomonadati</taxon>
        <taxon>Bacteroidota</taxon>
        <taxon>Flavobacteriia</taxon>
        <taxon>Flavobacteriales</taxon>
        <taxon>Flavobacteriaceae</taxon>
        <taxon>Gaetbulibacter</taxon>
    </lineage>
</organism>
<dbReference type="PROSITE" id="PS50059">
    <property type="entry name" value="FKBP_PPIASE"/>
    <property type="match status" value="1"/>
</dbReference>
<accession>A0ABW7MPP2</accession>
<dbReference type="EC" id="5.2.1.8" evidence="2 4"/>
<comment type="caution">
    <text evidence="6">The sequence shown here is derived from an EMBL/GenBank/DDBJ whole genome shotgun (WGS) entry which is preliminary data.</text>
</comment>
<dbReference type="Gene3D" id="3.10.50.40">
    <property type="match status" value="1"/>
</dbReference>
<evidence type="ECO:0000256" key="1">
    <source>
        <dbReference type="ARBA" id="ARBA00000971"/>
    </source>
</evidence>
<gene>
    <name evidence="6" type="ORF">V8G56_06300</name>
</gene>
<keyword evidence="7" id="KW-1185">Reference proteome</keyword>
<feature type="domain" description="PPIase FKBP-type" evidence="5">
    <location>
        <begin position="125"/>
        <end position="223"/>
    </location>
</feature>
<dbReference type="Proteomes" id="UP001610104">
    <property type="component" value="Unassembled WGS sequence"/>
</dbReference>
<dbReference type="PROSITE" id="PS51257">
    <property type="entry name" value="PROKAR_LIPOPROTEIN"/>
    <property type="match status" value="1"/>
</dbReference>
<dbReference type="Gene3D" id="4.10.1080.10">
    <property type="entry name" value="TSP type-3 repeat"/>
    <property type="match status" value="1"/>
</dbReference>
<evidence type="ECO:0000256" key="4">
    <source>
        <dbReference type="PROSITE-ProRule" id="PRU00277"/>
    </source>
</evidence>
<sequence length="334" mass="36922">MRIRKIALYILGISLGFIACKKNDVPTVVPDRDRAEQQIIDNDSIIGYLETHYYNSSAFGVSNLNPSLTDLQISKLPEDGVLPDPDNNTLLIDAVETLPAVFAETDYEFYVLKLNQGGGDSPKFCDKVRVNYEGKLLNDNLFDSTANPVTFDLLGLVPGWRKALPYFSTSEGFNDVGDGTIDFYNFGLGVLFFPSGLGYFSGSTNNIPAYSPLIFSIELFQMSQNDDDNDGVPSFMEDLNNDADYTLEFDDTDGDKIPDYVDVDDDGDGKLTSNEIILTTYNEATKEAIENLPLEADQVLVKIKQELDGSFTGTVITLYDSNGNGIPNYLDKNE</sequence>
<dbReference type="InterPro" id="IPR046357">
    <property type="entry name" value="PPIase_dom_sf"/>
</dbReference>
<evidence type="ECO:0000313" key="6">
    <source>
        <dbReference type="EMBL" id="MFH6768338.1"/>
    </source>
</evidence>
<reference evidence="6 7" key="1">
    <citation type="submission" date="2024-02" db="EMBL/GenBank/DDBJ databases">
        <title>A Gaetbulibacter species isolated from tidal flats and genomic insights of their niches.</title>
        <authorList>
            <person name="Ye Y."/>
        </authorList>
    </citation>
    <scope>NUCLEOTIDE SEQUENCE [LARGE SCALE GENOMIC DNA]</scope>
    <source>
        <strain evidence="6 7">KEM-8</strain>
    </source>
</reference>
<evidence type="ECO:0000259" key="5">
    <source>
        <dbReference type="PROSITE" id="PS50059"/>
    </source>
</evidence>
<evidence type="ECO:0000256" key="3">
    <source>
        <dbReference type="ARBA" id="ARBA00023110"/>
    </source>
</evidence>
<dbReference type="InterPro" id="IPR028974">
    <property type="entry name" value="TSP_type-3_rpt"/>
</dbReference>
<dbReference type="RefSeq" id="WP_395437575.1">
    <property type="nucleotide sequence ID" value="NZ_JBAWKC010000001.1"/>
</dbReference>
<keyword evidence="4 6" id="KW-0413">Isomerase</keyword>
<dbReference type="InterPro" id="IPR018247">
    <property type="entry name" value="EF_Hand_1_Ca_BS"/>
</dbReference>
<dbReference type="InterPro" id="IPR001179">
    <property type="entry name" value="PPIase_FKBP_dom"/>
</dbReference>
<evidence type="ECO:0000313" key="7">
    <source>
        <dbReference type="Proteomes" id="UP001610104"/>
    </source>
</evidence>
<dbReference type="Pfam" id="PF00254">
    <property type="entry name" value="FKBP_C"/>
    <property type="match status" value="1"/>
</dbReference>
<comment type="catalytic activity">
    <reaction evidence="1 4">
        <text>[protein]-peptidylproline (omega=180) = [protein]-peptidylproline (omega=0)</text>
        <dbReference type="Rhea" id="RHEA:16237"/>
        <dbReference type="Rhea" id="RHEA-COMP:10747"/>
        <dbReference type="Rhea" id="RHEA-COMP:10748"/>
        <dbReference type="ChEBI" id="CHEBI:83833"/>
        <dbReference type="ChEBI" id="CHEBI:83834"/>
        <dbReference type="EC" id="5.2.1.8"/>
    </reaction>
</comment>
<dbReference type="GO" id="GO:0003755">
    <property type="term" value="F:peptidyl-prolyl cis-trans isomerase activity"/>
    <property type="evidence" value="ECO:0007669"/>
    <property type="project" value="UniProtKB-EC"/>
</dbReference>
<proteinExistence type="predicted"/>
<name>A0ABW7MPP2_9FLAO</name>
<dbReference type="SUPFAM" id="SSF54534">
    <property type="entry name" value="FKBP-like"/>
    <property type="match status" value="1"/>
</dbReference>
<dbReference type="PROSITE" id="PS00018">
    <property type="entry name" value="EF_HAND_1"/>
    <property type="match status" value="1"/>
</dbReference>
<protein>
    <recommendedName>
        <fullName evidence="2 4">peptidylprolyl isomerase</fullName>
        <ecNumber evidence="2 4">5.2.1.8</ecNumber>
    </recommendedName>
</protein>
<evidence type="ECO:0000256" key="2">
    <source>
        <dbReference type="ARBA" id="ARBA00013194"/>
    </source>
</evidence>
<keyword evidence="3 4" id="KW-0697">Rotamase</keyword>
<dbReference type="EMBL" id="JBAWKC010000001">
    <property type="protein sequence ID" value="MFH6768338.1"/>
    <property type="molecule type" value="Genomic_DNA"/>
</dbReference>